<dbReference type="EMBL" id="JADIMP010000020">
    <property type="protein sequence ID" value="MBO8441015.1"/>
    <property type="molecule type" value="Genomic_DNA"/>
</dbReference>
<sequence>MFDLIKQYYREGYYQKTDLDLFVNVGWITSEQETEILNNNPA</sequence>
<organism evidence="1 2">
    <name type="scientific">Candidatus Gallilactobacillus intestinavium</name>
    <dbReference type="NCBI Taxonomy" id="2840838"/>
    <lineage>
        <taxon>Bacteria</taxon>
        <taxon>Bacillati</taxon>
        <taxon>Bacillota</taxon>
        <taxon>Bacilli</taxon>
        <taxon>Lactobacillales</taxon>
        <taxon>Lactobacillaceae</taxon>
        <taxon>Lactobacillaceae incertae sedis</taxon>
        <taxon>Candidatus Gallilactobacillus</taxon>
    </lineage>
</organism>
<dbReference type="AlphaFoldDB" id="A0A9D9H4Q9"/>
<gene>
    <name evidence="1" type="ORF">IAA89_00990</name>
</gene>
<reference evidence="1" key="1">
    <citation type="submission" date="2020-10" db="EMBL/GenBank/DDBJ databases">
        <authorList>
            <person name="Gilroy R."/>
        </authorList>
    </citation>
    <scope>NUCLEOTIDE SEQUENCE</scope>
    <source>
        <strain evidence="1">C6-149</strain>
    </source>
</reference>
<name>A0A9D9H4Q9_9LACO</name>
<protein>
    <submittedName>
        <fullName evidence="1">XkdX family protein</fullName>
    </submittedName>
</protein>
<comment type="caution">
    <text evidence="1">The sequence shown here is derived from an EMBL/GenBank/DDBJ whole genome shotgun (WGS) entry which is preliminary data.</text>
</comment>
<accession>A0A9D9H4Q9</accession>
<reference evidence="1" key="2">
    <citation type="journal article" date="2021" name="PeerJ">
        <title>Extensive microbial diversity within the chicken gut microbiome revealed by metagenomics and culture.</title>
        <authorList>
            <person name="Gilroy R."/>
            <person name="Ravi A."/>
            <person name="Getino M."/>
            <person name="Pursley I."/>
            <person name="Horton D.L."/>
            <person name="Alikhan N.F."/>
            <person name="Baker D."/>
            <person name="Gharbi K."/>
            <person name="Hall N."/>
            <person name="Watson M."/>
            <person name="Adriaenssens E.M."/>
            <person name="Foster-Nyarko E."/>
            <person name="Jarju S."/>
            <person name="Secka A."/>
            <person name="Antonio M."/>
            <person name="Oren A."/>
            <person name="Chaudhuri R.R."/>
            <person name="La Ragione R."/>
            <person name="Hildebrand F."/>
            <person name="Pallen M.J."/>
        </authorList>
    </citation>
    <scope>NUCLEOTIDE SEQUENCE</scope>
    <source>
        <strain evidence="1">C6-149</strain>
    </source>
</reference>
<dbReference type="InterPro" id="IPR010022">
    <property type="entry name" value="XkdX"/>
</dbReference>
<proteinExistence type="predicted"/>
<evidence type="ECO:0000313" key="1">
    <source>
        <dbReference type="EMBL" id="MBO8441015.1"/>
    </source>
</evidence>
<dbReference type="NCBIfam" id="TIGR01669">
    <property type="entry name" value="phage_XkdX"/>
    <property type="match status" value="1"/>
</dbReference>
<dbReference type="Proteomes" id="UP000823614">
    <property type="component" value="Unassembled WGS sequence"/>
</dbReference>
<evidence type="ECO:0000313" key="2">
    <source>
        <dbReference type="Proteomes" id="UP000823614"/>
    </source>
</evidence>
<dbReference type="Pfam" id="PF09693">
    <property type="entry name" value="Phage_XkdX"/>
    <property type="match status" value="1"/>
</dbReference>